<reference evidence="8 9" key="1">
    <citation type="submission" date="2018-03" db="EMBL/GenBank/DDBJ databases">
        <title>Genomic Encyclopedia of Archaeal and Bacterial Type Strains, Phase II (KMG-II): from individual species to whole genera.</title>
        <authorList>
            <person name="Goeker M."/>
        </authorList>
    </citation>
    <scope>NUCLEOTIDE SEQUENCE [LARGE SCALE GENOMIC DNA]</scope>
    <source>
        <strain evidence="8 9">DSM 45312</strain>
    </source>
</reference>
<keyword evidence="3" id="KW-0808">Transferase</keyword>
<sequence length="1122" mass="128025">MNAPPHGPKDSTDIRGSVPRQRKAVGQLLSEFGASVSDSLGRGGQEEDQLRRPLQSILESMGAILGIPVKVYGEVQLPALKARPDFGVDAAGVSAGPHNRIGYVELKKPSKAIPPSEFLDQRDREQWKKFQSLPNILYSNGTQWAVFRYGKQQGTTVETPRITREHRNSTISTLEFEKLIWEFLAWEPNPDYTLDQLITRVAGLCRRLREEVAQFIAEEQWSSGRKPFTRLAEEWRNLLFPQLKAGPEFADSYAQTITFALILARESGADFSGRSVHDIGELLAKRHPFLGNALDVLTDPRYVQQLTVLPTLIRILEPIDWQRLMRNERNAYVDLYETFLSRYDPELRKQTGSYYTPEPVTRYMVEFVDEVLKTRMARPRGLADEAVTTLDPAMGTGTFLSSVIDSVARTLTDQYGEVHARTHLKELYRERLVGFERNAGPFAVAELRLHQQMRDRYRVEVPDQHQRYLVNTLDNPYHPYPSFGLRYEEIEYLRDEANRVKRTTPVMVVVGNPPYIERARQRDPAPWLEDRRTDPDRDPMTARPSLDEFREPGNGRLEYKLSAVGTYFWRWAMWKVFDAQPEQPSGIVAFVSTSAYLTQRAFVGMRRYLRATADEGWVIDLSPEGHQPPVSTRIFGGVQQPICISIFARYGRPNPDEPARIWRTRLDGDREAKFATLANDLGLRLDGARWEECASDWTAPLSTEKAEWHTYPALGDLLPWRHSGVKANRRWVIAPDESTLHHRFNRLASAAPQDKDRLFKATRDRDVTRGFPGRRTITEENKSPGQDRLLHRSFDRQRFISDTRFVDFIRPPLWNAHGDKQVFVIEQHAHPLTSGPGLHFSSLVPDMHCFNGRGGRTLPLYRDRETTSPNLALGLLVTISERVGRRVSAEDLIAYLAAIVAHPGYTAQFKDDLVVPGIRVPLTSDADTWSEAVALGREVVWLHTYGERFCDAAAGRPQRTPRLPRDRKPEVVAEVPGSPAPLPDIIRHDSDSAVPGDRLYIGEGVIKQVPREVWRYDVGGMPIVRKWFSARQLNPRHQRRGAPLDYIRPEHWTPQFTDELLELLTVLTRLVDLEPRQDELLDRVLSGPIVTTQDLMVADVLPVKPGLRKPPRLHGQTELPLD</sequence>
<feature type="region of interest" description="Disordered" evidence="5">
    <location>
        <begin position="956"/>
        <end position="975"/>
    </location>
</feature>
<dbReference type="EC" id="2.1.1.72" evidence="1"/>
<dbReference type="PANTHER" id="PTHR33841:SF1">
    <property type="entry name" value="DNA METHYLTRANSFERASE A"/>
    <property type="match status" value="1"/>
</dbReference>
<dbReference type="Pfam" id="PF18135">
    <property type="entry name" value="Type_ISP_C"/>
    <property type="match status" value="1"/>
</dbReference>
<organism evidence="8 9">
    <name type="scientific">Murinocardiopsis flavida</name>
    <dbReference type="NCBI Taxonomy" id="645275"/>
    <lineage>
        <taxon>Bacteria</taxon>
        <taxon>Bacillati</taxon>
        <taxon>Actinomycetota</taxon>
        <taxon>Actinomycetes</taxon>
        <taxon>Streptosporangiales</taxon>
        <taxon>Nocardiopsidaceae</taxon>
        <taxon>Murinocardiopsis</taxon>
    </lineage>
</organism>
<dbReference type="GO" id="GO:0008170">
    <property type="term" value="F:N-methyltransferase activity"/>
    <property type="evidence" value="ECO:0007669"/>
    <property type="project" value="InterPro"/>
</dbReference>
<protein>
    <recommendedName>
        <fullName evidence="1">site-specific DNA-methyltransferase (adenine-specific)</fullName>
        <ecNumber evidence="1">2.1.1.72</ecNumber>
    </recommendedName>
</protein>
<dbReference type="Pfam" id="PF02384">
    <property type="entry name" value="N6_Mtase"/>
    <property type="match status" value="1"/>
</dbReference>
<feature type="region of interest" description="Disordered" evidence="5">
    <location>
        <begin position="521"/>
        <end position="546"/>
    </location>
</feature>
<dbReference type="Proteomes" id="UP000240542">
    <property type="component" value="Unassembled WGS sequence"/>
</dbReference>
<dbReference type="GO" id="GO:0009007">
    <property type="term" value="F:site-specific DNA-methyltransferase (adenine-specific) activity"/>
    <property type="evidence" value="ECO:0007669"/>
    <property type="project" value="UniProtKB-EC"/>
</dbReference>
<dbReference type="InterPro" id="IPR003356">
    <property type="entry name" value="DNA_methylase_A-5"/>
</dbReference>
<evidence type="ECO:0000256" key="1">
    <source>
        <dbReference type="ARBA" id="ARBA00011900"/>
    </source>
</evidence>
<dbReference type="GO" id="GO:0032259">
    <property type="term" value="P:methylation"/>
    <property type="evidence" value="ECO:0007669"/>
    <property type="project" value="UniProtKB-KW"/>
</dbReference>
<evidence type="ECO:0000256" key="5">
    <source>
        <dbReference type="SAM" id="MobiDB-lite"/>
    </source>
</evidence>
<dbReference type="EMBL" id="PYGA01000014">
    <property type="protein sequence ID" value="PSK95731.1"/>
    <property type="molecule type" value="Genomic_DNA"/>
</dbReference>
<keyword evidence="2 8" id="KW-0489">Methyltransferase</keyword>
<comment type="caution">
    <text evidence="8">The sequence shown here is derived from an EMBL/GenBank/DDBJ whole genome shotgun (WGS) entry which is preliminary data.</text>
</comment>
<name>A0A2P8DET9_9ACTN</name>
<proteinExistence type="predicted"/>
<evidence type="ECO:0000256" key="4">
    <source>
        <dbReference type="ARBA" id="ARBA00047942"/>
    </source>
</evidence>
<accession>A0A2P8DET9</accession>
<gene>
    <name evidence="8" type="ORF">CLV63_114164</name>
</gene>
<dbReference type="Gene3D" id="3.40.50.150">
    <property type="entry name" value="Vaccinia Virus protein VP39"/>
    <property type="match status" value="1"/>
</dbReference>
<dbReference type="InterPro" id="IPR029063">
    <property type="entry name" value="SAM-dependent_MTases_sf"/>
</dbReference>
<dbReference type="SUPFAM" id="SSF53335">
    <property type="entry name" value="S-adenosyl-L-methionine-dependent methyltransferases"/>
    <property type="match status" value="1"/>
</dbReference>
<evidence type="ECO:0000256" key="3">
    <source>
        <dbReference type="ARBA" id="ARBA00022679"/>
    </source>
</evidence>
<evidence type="ECO:0000313" key="9">
    <source>
        <dbReference type="Proteomes" id="UP000240542"/>
    </source>
</evidence>
<comment type="catalytic activity">
    <reaction evidence="4">
        <text>a 2'-deoxyadenosine in DNA + S-adenosyl-L-methionine = an N(6)-methyl-2'-deoxyadenosine in DNA + S-adenosyl-L-homocysteine + H(+)</text>
        <dbReference type="Rhea" id="RHEA:15197"/>
        <dbReference type="Rhea" id="RHEA-COMP:12418"/>
        <dbReference type="Rhea" id="RHEA-COMP:12419"/>
        <dbReference type="ChEBI" id="CHEBI:15378"/>
        <dbReference type="ChEBI" id="CHEBI:57856"/>
        <dbReference type="ChEBI" id="CHEBI:59789"/>
        <dbReference type="ChEBI" id="CHEBI:90615"/>
        <dbReference type="ChEBI" id="CHEBI:90616"/>
        <dbReference type="EC" id="2.1.1.72"/>
    </reaction>
</comment>
<keyword evidence="9" id="KW-1185">Reference proteome</keyword>
<evidence type="ECO:0000259" key="6">
    <source>
        <dbReference type="Pfam" id="PF02384"/>
    </source>
</evidence>
<evidence type="ECO:0000259" key="7">
    <source>
        <dbReference type="Pfam" id="PF18135"/>
    </source>
</evidence>
<evidence type="ECO:0000256" key="2">
    <source>
        <dbReference type="ARBA" id="ARBA00022603"/>
    </source>
</evidence>
<feature type="domain" description="DNA methylase adenine-specific" evidence="6">
    <location>
        <begin position="330"/>
        <end position="517"/>
    </location>
</feature>
<feature type="domain" description="Type ISP restriction-modification enzyme LLaBIII C-terminal specificity" evidence="7">
    <location>
        <begin position="716"/>
        <end position="1063"/>
    </location>
</feature>
<dbReference type="OrthoDB" id="9776021at2"/>
<dbReference type="InterPro" id="IPR041635">
    <property type="entry name" value="Type_ISP_LLaBIII_C"/>
</dbReference>
<evidence type="ECO:0000313" key="8">
    <source>
        <dbReference type="EMBL" id="PSK95731.1"/>
    </source>
</evidence>
<feature type="region of interest" description="Disordered" evidence="5">
    <location>
        <begin position="1"/>
        <end position="20"/>
    </location>
</feature>
<dbReference type="PANTHER" id="PTHR33841">
    <property type="entry name" value="DNA METHYLTRANSFERASE YEEA-RELATED"/>
    <property type="match status" value="1"/>
</dbReference>
<dbReference type="GO" id="GO:0003677">
    <property type="term" value="F:DNA binding"/>
    <property type="evidence" value="ECO:0007669"/>
    <property type="project" value="InterPro"/>
</dbReference>
<dbReference type="AlphaFoldDB" id="A0A2P8DET9"/>
<dbReference type="InterPro" id="IPR050953">
    <property type="entry name" value="N4_N6_ade-DNA_methylase"/>
</dbReference>
<dbReference type="PRINTS" id="PR00507">
    <property type="entry name" value="N12N6MTFRASE"/>
</dbReference>